<gene>
    <name evidence="2" type="ORF">SCFA_1990002</name>
</gene>
<sequence>MIENIIAILPKTRNMDVIVAIPRLNLALFCNISMTGSIIMLTIRAMTNGSRMGKIYLTVAMIITIAAII</sequence>
<keyword evidence="1" id="KW-1133">Transmembrane helix</keyword>
<keyword evidence="1" id="KW-0812">Transmembrane</keyword>
<protein>
    <submittedName>
        <fullName evidence="2">Uncharacterized protein</fullName>
    </submittedName>
</protein>
<evidence type="ECO:0000313" key="2">
    <source>
        <dbReference type="EMBL" id="VFU13046.1"/>
    </source>
</evidence>
<feature type="transmembrane region" description="Helical" evidence="1">
    <location>
        <begin position="20"/>
        <end position="41"/>
    </location>
</feature>
<keyword evidence="1" id="KW-0472">Membrane</keyword>
<organism evidence="2">
    <name type="scientific">anaerobic digester metagenome</name>
    <dbReference type="NCBI Taxonomy" id="1263854"/>
    <lineage>
        <taxon>unclassified sequences</taxon>
        <taxon>metagenomes</taxon>
        <taxon>ecological metagenomes</taxon>
    </lineage>
</organism>
<dbReference type="AlphaFoldDB" id="A0A485LWN4"/>
<name>A0A485LWN4_9ZZZZ</name>
<accession>A0A485LWN4</accession>
<proteinExistence type="predicted"/>
<reference evidence="2" key="1">
    <citation type="submission" date="2019-03" db="EMBL/GenBank/DDBJ databases">
        <authorList>
            <person name="Hao L."/>
        </authorList>
    </citation>
    <scope>NUCLEOTIDE SEQUENCE</scope>
</reference>
<dbReference type="EMBL" id="CAADRN010000111">
    <property type="protein sequence ID" value="VFU13046.1"/>
    <property type="molecule type" value="Genomic_DNA"/>
</dbReference>
<evidence type="ECO:0000256" key="1">
    <source>
        <dbReference type="SAM" id="Phobius"/>
    </source>
</evidence>